<sequence length="133" mass="14748">MVTIGYKLEGTPSYTDRRMLAKIVPTTADRGCHVVSTTDPPAANLSFLDRSRYFFIQVYTHLLSRCRIPSPQSTQCVTGIATGSALQGDICTFTRLVNNSTCYVLGNIIVNRFTSLLPPPQCALRRHSRLILV</sequence>
<reference evidence="1" key="1">
    <citation type="submission" date="2020-11" db="EMBL/GenBank/DDBJ databases">
        <authorList>
            <person name="Tran Van P."/>
        </authorList>
    </citation>
    <scope>NUCLEOTIDE SEQUENCE</scope>
</reference>
<dbReference type="AlphaFoldDB" id="A0A7R9DS05"/>
<proteinExistence type="predicted"/>
<gene>
    <name evidence="1" type="ORF">TPSB3V08_LOCUS12664</name>
</gene>
<protein>
    <submittedName>
        <fullName evidence="1">Uncharacterized protein</fullName>
    </submittedName>
</protein>
<evidence type="ECO:0000313" key="1">
    <source>
        <dbReference type="EMBL" id="CAD7418893.1"/>
    </source>
</evidence>
<dbReference type="EMBL" id="OD018896">
    <property type="protein sequence ID" value="CAD7418893.1"/>
    <property type="molecule type" value="Genomic_DNA"/>
</dbReference>
<accession>A0A7R9DS05</accession>
<name>A0A7R9DS05_TIMPO</name>
<organism evidence="1">
    <name type="scientific">Timema poppense</name>
    <name type="common">Walking stick</name>
    <dbReference type="NCBI Taxonomy" id="170557"/>
    <lineage>
        <taxon>Eukaryota</taxon>
        <taxon>Metazoa</taxon>
        <taxon>Ecdysozoa</taxon>
        <taxon>Arthropoda</taxon>
        <taxon>Hexapoda</taxon>
        <taxon>Insecta</taxon>
        <taxon>Pterygota</taxon>
        <taxon>Neoptera</taxon>
        <taxon>Polyneoptera</taxon>
        <taxon>Phasmatodea</taxon>
        <taxon>Timematodea</taxon>
        <taxon>Timematoidea</taxon>
        <taxon>Timematidae</taxon>
        <taxon>Timema</taxon>
    </lineage>
</organism>